<keyword evidence="2" id="KW-1185">Reference proteome</keyword>
<proteinExistence type="predicted"/>
<organism evidence="1 2">
    <name type="scientific">Entomophthora muscae</name>
    <dbReference type="NCBI Taxonomy" id="34485"/>
    <lineage>
        <taxon>Eukaryota</taxon>
        <taxon>Fungi</taxon>
        <taxon>Fungi incertae sedis</taxon>
        <taxon>Zoopagomycota</taxon>
        <taxon>Entomophthoromycotina</taxon>
        <taxon>Entomophthoromycetes</taxon>
        <taxon>Entomophthorales</taxon>
        <taxon>Entomophthoraceae</taxon>
        <taxon>Entomophthora</taxon>
    </lineage>
</organism>
<reference evidence="1" key="1">
    <citation type="submission" date="2022-04" db="EMBL/GenBank/DDBJ databases">
        <title>Genome of the entomopathogenic fungus Entomophthora muscae.</title>
        <authorList>
            <person name="Elya C."/>
            <person name="Lovett B.R."/>
            <person name="Lee E."/>
            <person name="Macias A.M."/>
            <person name="Hajek A.E."/>
            <person name="De Bivort B.L."/>
            <person name="Kasson M.T."/>
            <person name="De Fine Licht H.H."/>
            <person name="Stajich J.E."/>
        </authorList>
    </citation>
    <scope>NUCLEOTIDE SEQUENCE</scope>
    <source>
        <strain evidence="1">Berkeley</strain>
    </source>
</reference>
<comment type="caution">
    <text evidence="1">The sequence shown here is derived from an EMBL/GenBank/DDBJ whole genome shotgun (WGS) entry which is preliminary data.</text>
</comment>
<evidence type="ECO:0000313" key="2">
    <source>
        <dbReference type="Proteomes" id="UP001165960"/>
    </source>
</evidence>
<sequence length="173" mass="19699">MKDPEGHLARWAAKLQNYDFNVVHRPGNKQGNANALSRLPLVAALQVELDSLYELIGQPEKCTALAPGLKAVLEKLSRKTKVEKDRLYKRCGEVYLPYFRPLESIRINNSSSLETWDQEQESNSDPGPPWAARPVDHLPAIFMESTPYKLIPRMLARAVKQAKPRKLLHQMED</sequence>
<name>A0ACC2TRB9_9FUNG</name>
<gene>
    <name evidence="1" type="ORF">DSO57_1019313</name>
</gene>
<protein>
    <submittedName>
        <fullName evidence="1">Uncharacterized protein</fullName>
    </submittedName>
</protein>
<accession>A0ACC2TRB9</accession>
<dbReference type="Proteomes" id="UP001165960">
    <property type="component" value="Unassembled WGS sequence"/>
</dbReference>
<evidence type="ECO:0000313" key="1">
    <source>
        <dbReference type="EMBL" id="KAJ9077152.1"/>
    </source>
</evidence>
<dbReference type="EMBL" id="QTSX02002216">
    <property type="protein sequence ID" value="KAJ9077152.1"/>
    <property type="molecule type" value="Genomic_DNA"/>
</dbReference>